<dbReference type="GO" id="GO:0008270">
    <property type="term" value="F:zinc ion binding"/>
    <property type="evidence" value="ECO:0007669"/>
    <property type="project" value="InterPro"/>
</dbReference>
<dbReference type="AlphaFoldDB" id="A0A9N8ZN80"/>
<accession>A0A9N8ZN80</accession>
<dbReference type="Proteomes" id="UP000789759">
    <property type="component" value="Unassembled WGS sequence"/>
</dbReference>
<dbReference type="InterPro" id="IPR050797">
    <property type="entry name" value="Carb_Metab_Trans_Reg"/>
</dbReference>
<dbReference type="GO" id="GO:0000981">
    <property type="term" value="F:DNA-binding transcription factor activity, RNA polymerase II-specific"/>
    <property type="evidence" value="ECO:0007669"/>
    <property type="project" value="InterPro"/>
</dbReference>
<sequence length="181" mass="20621">MPPTSNSLLTYRYNTTRACDFCRSSKSRCKKVHIDQPKCIKCAERNRACTYLFQPQKRGPRHSEKPPKNINPSTSLPTPSPTPPSPPTPPLPHRSPFTPLSNVFVNYEELYELIQDLSQEGINPNVNVRDSIQEENNILDIMFAEEQSSFIFNTLTSTSESPCPYKNAADHYCHEGCILRY</sequence>
<dbReference type="EMBL" id="CAJVQA010001078">
    <property type="protein sequence ID" value="CAG8501593.1"/>
    <property type="molecule type" value="Genomic_DNA"/>
</dbReference>
<evidence type="ECO:0000313" key="4">
    <source>
        <dbReference type="EMBL" id="CAG8501593.1"/>
    </source>
</evidence>
<name>A0A9N8ZN80_9GLOM</name>
<protein>
    <submittedName>
        <fullName evidence="4">6744_t:CDS:1</fullName>
    </submittedName>
</protein>
<dbReference type="InterPro" id="IPR001138">
    <property type="entry name" value="Zn2Cys6_DnaBD"/>
</dbReference>
<evidence type="ECO:0000256" key="2">
    <source>
        <dbReference type="SAM" id="MobiDB-lite"/>
    </source>
</evidence>
<gene>
    <name evidence="4" type="ORF">CPELLU_LOCUS2474</name>
</gene>
<dbReference type="Gene3D" id="4.10.240.10">
    <property type="entry name" value="Zn(2)-C6 fungal-type DNA-binding domain"/>
    <property type="match status" value="1"/>
</dbReference>
<dbReference type="SUPFAM" id="SSF57701">
    <property type="entry name" value="Zn2/Cys6 DNA-binding domain"/>
    <property type="match status" value="1"/>
</dbReference>
<feature type="domain" description="Zn(2)-C6 fungal-type" evidence="3">
    <location>
        <begin position="18"/>
        <end position="51"/>
    </location>
</feature>
<dbReference type="Pfam" id="PF00172">
    <property type="entry name" value="Zn_clus"/>
    <property type="match status" value="1"/>
</dbReference>
<dbReference type="OrthoDB" id="2123952at2759"/>
<keyword evidence="1" id="KW-0539">Nucleus</keyword>
<dbReference type="CDD" id="cd00067">
    <property type="entry name" value="GAL4"/>
    <property type="match status" value="1"/>
</dbReference>
<dbReference type="GO" id="GO:0001080">
    <property type="term" value="P:nitrogen catabolite activation of transcription from RNA polymerase II promoter"/>
    <property type="evidence" value="ECO:0007669"/>
    <property type="project" value="TreeGrafter"/>
</dbReference>
<dbReference type="PROSITE" id="PS00463">
    <property type="entry name" value="ZN2_CY6_FUNGAL_1"/>
    <property type="match status" value="1"/>
</dbReference>
<feature type="region of interest" description="Disordered" evidence="2">
    <location>
        <begin position="53"/>
        <end position="95"/>
    </location>
</feature>
<keyword evidence="5" id="KW-1185">Reference proteome</keyword>
<comment type="caution">
    <text evidence="4">The sequence shown here is derived from an EMBL/GenBank/DDBJ whole genome shotgun (WGS) entry which is preliminary data.</text>
</comment>
<evidence type="ECO:0000256" key="1">
    <source>
        <dbReference type="ARBA" id="ARBA00023242"/>
    </source>
</evidence>
<proteinExistence type="predicted"/>
<dbReference type="GO" id="GO:0005634">
    <property type="term" value="C:nucleus"/>
    <property type="evidence" value="ECO:0007669"/>
    <property type="project" value="TreeGrafter"/>
</dbReference>
<feature type="compositionally biased region" description="Pro residues" evidence="2">
    <location>
        <begin position="78"/>
        <end position="93"/>
    </location>
</feature>
<dbReference type="PROSITE" id="PS50048">
    <property type="entry name" value="ZN2_CY6_FUNGAL_2"/>
    <property type="match status" value="1"/>
</dbReference>
<dbReference type="PANTHER" id="PTHR31668:SF4">
    <property type="entry name" value="TRANSCRIPTIONAL ACTIVATOR PROTEIN DAL81"/>
    <property type="match status" value="1"/>
</dbReference>
<organism evidence="4 5">
    <name type="scientific">Cetraspora pellucida</name>
    <dbReference type="NCBI Taxonomy" id="1433469"/>
    <lineage>
        <taxon>Eukaryota</taxon>
        <taxon>Fungi</taxon>
        <taxon>Fungi incertae sedis</taxon>
        <taxon>Mucoromycota</taxon>
        <taxon>Glomeromycotina</taxon>
        <taxon>Glomeromycetes</taxon>
        <taxon>Diversisporales</taxon>
        <taxon>Gigasporaceae</taxon>
        <taxon>Cetraspora</taxon>
    </lineage>
</organism>
<dbReference type="SMART" id="SM00066">
    <property type="entry name" value="GAL4"/>
    <property type="match status" value="1"/>
</dbReference>
<dbReference type="PANTHER" id="PTHR31668">
    <property type="entry name" value="GLUCOSE TRANSPORT TRANSCRIPTION REGULATOR RGT1-RELATED-RELATED"/>
    <property type="match status" value="1"/>
</dbReference>
<dbReference type="InterPro" id="IPR036864">
    <property type="entry name" value="Zn2-C6_fun-type_DNA-bd_sf"/>
</dbReference>
<evidence type="ECO:0000313" key="5">
    <source>
        <dbReference type="Proteomes" id="UP000789759"/>
    </source>
</evidence>
<reference evidence="4" key="1">
    <citation type="submission" date="2021-06" db="EMBL/GenBank/DDBJ databases">
        <authorList>
            <person name="Kallberg Y."/>
            <person name="Tangrot J."/>
            <person name="Rosling A."/>
        </authorList>
    </citation>
    <scope>NUCLEOTIDE SEQUENCE</scope>
    <source>
        <strain evidence="4">FL966</strain>
    </source>
</reference>
<evidence type="ECO:0000259" key="3">
    <source>
        <dbReference type="PROSITE" id="PS50048"/>
    </source>
</evidence>